<dbReference type="Proteomes" id="UP000193391">
    <property type="component" value="Unassembled WGS sequence"/>
</dbReference>
<dbReference type="InterPro" id="IPR052514">
    <property type="entry name" value="SAM-dependent_MTase"/>
</dbReference>
<dbReference type="SUPFAM" id="SSF53335">
    <property type="entry name" value="S-adenosyl-L-methionine-dependent methyltransferases"/>
    <property type="match status" value="1"/>
</dbReference>
<sequence>MLQKIHRNFFHFLMHLFGVNRSFYEIFYRKCIYAIPIIEPIIHLIPVFLRIKTIPGSRNEIMKINRGDIVLDLGANVGSISSLFLSRGANIHAYEPDSRCISLLKKRFKYYGKKITLHHAAVSNYNGETRLNYGSFNTEGNSIVENKKSADGSSGSETVPVKNITDIIDTLGHIRLIKMDIEGTEYDVLDALLTPEYSTKFDTILVEVHSEKIPSLKPRQKKLEKVISDLGLESRVILSWH</sequence>
<dbReference type="Gene3D" id="3.40.50.150">
    <property type="entry name" value="Vaccinia Virus protein VP39"/>
    <property type="match status" value="1"/>
</dbReference>
<dbReference type="InterPro" id="IPR029063">
    <property type="entry name" value="SAM-dependent_MTases_sf"/>
</dbReference>
<evidence type="ECO:0000313" key="2">
    <source>
        <dbReference type="EMBL" id="OSQ40470.1"/>
    </source>
</evidence>
<dbReference type="RefSeq" id="WP_085578705.1">
    <property type="nucleotide sequence ID" value="NZ_JFKA01000001.1"/>
</dbReference>
<dbReference type="AlphaFoldDB" id="A0A1Y2L4K6"/>
<gene>
    <name evidence="2" type="ORF">TMES_01370</name>
</gene>
<accession>A0A1Y2L4K6</accession>
<reference evidence="2 3" key="1">
    <citation type="submission" date="2014-03" db="EMBL/GenBank/DDBJ databases">
        <title>The draft genome sequence of Thalassospira mesophila JCM 18969.</title>
        <authorList>
            <person name="Lai Q."/>
            <person name="Shao Z."/>
        </authorList>
    </citation>
    <scope>NUCLEOTIDE SEQUENCE [LARGE SCALE GENOMIC DNA]</scope>
    <source>
        <strain evidence="2 3">JCM 18969</strain>
    </source>
</reference>
<comment type="caution">
    <text evidence="2">The sequence shown here is derived from an EMBL/GenBank/DDBJ whole genome shotgun (WGS) entry which is preliminary data.</text>
</comment>
<dbReference type="EMBL" id="JFKA01000001">
    <property type="protein sequence ID" value="OSQ40470.1"/>
    <property type="molecule type" value="Genomic_DNA"/>
</dbReference>
<organism evidence="2 3">
    <name type="scientific">Thalassospira mesophila</name>
    <dbReference type="NCBI Taxonomy" id="1293891"/>
    <lineage>
        <taxon>Bacteria</taxon>
        <taxon>Pseudomonadati</taxon>
        <taxon>Pseudomonadota</taxon>
        <taxon>Alphaproteobacteria</taxon>
        <taxon>Rhodospirillales</taxon>
        <taxon>Thalassospiraceae</taxon>
        <taxon>Thalassospira</taxon>
    </lineage>
</organism>
<evidence type="ECO:0000259" key="1">
    <source>
        <dbReference type="Pfam" id="PF05050"/>
    </source>
</evidence>
<proteinExistence type="predicted"/>
<evidence type="ECO:0000313" key="3">
    <source>
        <dbReference type="Proteomes" id="UP000193391"/>
    </source>
</evidence>
<dbReference type="NCBIfam" id="TIGR01444">
    <property type="entry name" value="fkbM_fam"/>
    <property type="match status" value="1"/>
</dbReference>
<dbReference type="STRING" id="1293891.TMES_01370"/>
<dbReference type="PANTHER" id="PTHR34203">
    <property type="entry name" value="METHYLTRANSFERASE, FKBM FAMILY PROTEIN"/>
    <property type="match status" value="1"/>
</dbReference>
<keyword evidence="3" id="KW-1185">Reference proteome</keyword>
<dbReference type="PANTHER" id="PTHR34203:SF15">
    <property type="entry name" value="SLL1173 PROTEIN"/>
    <property type="match status" value="1"/>
</dbReference>
<dbReference type="InterPro" id="IPR006342">
    <property type="entry name" value="FkbM_mtfrase"/>
</dbReference>
<protein>
    <recommendedName>
        <fullName evidence="1">Methyltransferase FkbM domain-containing protein</fullName>
    </recommendedName>
</protein>
<name>A0A1Y2L4K6_9PROT</name>
<feature type="domain" description="Methyltransferase FkbM" evidence="1">
    <location>
        <begin position="72"/>
        <end position="214"/>
    </location>
</feature>
<dbReference type="Pfam" id="PF05050">
    <property type="entry name" value="Methyltransf_21"/>
    <property type="match status" value="1"/>
</dbReference>